<name>A0A6N3G3N9_9CLOT</name>
<protein>
    <submittedName>
        <fullName evidence="3">PTS system mannose-specific EIIAB component</fullName>
    </submittedName>
</protein>
<dbReference type="EMBL" id="CACRTO010000044">
    <property type="protein sequence ID" value="VYU58726.1"/>
    <property type="molecule type" value="Genomic_DNA"/>
</dbReference>
<proteinExistence type="predicted"/>
<dbReference type="GO" id="GO:0016740">
    <property type="term" value="F:transferase activity"/>
    <property type="evidence" value="ECO:0007669"/>
    <property type="project" value="UniProtKB-KW"/>
</dbReference>
<dbReference type="RefSeq" id="WP_421755800.1">
    <property type="nucleotide sequence ID" value="NZ_CACRTO010000044.1"/>
</dbReference>
<dbReference type="GO" id="GO:0016020">
    <property type="term" value="C:membrane"/>
    <property type="evidence" value="ECO:0007669"/>
    <property type="project" value="InterPro"/>
</dbReference>
<dbReference type="PANTHER" id="PTHR33799:SF1">
    <property type="entry name" value="PTS SYSTEM MANNOSE-SPECIFIC EIIAB COMPONENT-RELATED"/>
    <property type="match status" value="1"/>
</dbReference>
<accession>A0A6N3G3N9</accession>
<dbReference type="PANTHER" id="PTHR33799">
    <property type="entry name" value="PTS PERMEASE-RELATED-RELATED"/>
    <property type="match status" value="1"/>
</dbReference>
<dbReference type="Pfam" id="PF03610">
    <property type="entry name" value="EIIA-man"/>
    <property type="match status" value="1"/>
</dbReference>
<keyword evidence="1" id="KW-0808">Transferase</keyword>
<evidence type="ECO:0000259" key="2">
    <source>
        <dbReference type="PROSITE" id="PS51096"/>
    </source>
</evidence>
<dbReference type="SUPFAM" id="SSF53062">
    <property type="entry name" value="PTS system fructose IIA component-like"/>
    <property type="match status" value="1"/>
</dbReference>
<dbReference type="InterPro" id="IPR004701">
    <property type="entry name" value="PTS_EIIA_man-typ"/>
</dbReference>
<gene>
    <name evidence="3" type="primary">manX_4</name>
    <name evidence="3" type="ORF">CTLFYP3_02980</name>
</gene>
<dbReference type="GO" id="GO:0009401">
    <property type="term" value="P:phosphoenolpyruvate-dependent sugar phosphotransferase system"/>
    <property type="evidence" value="ECO:0007669"/>
    <property type="project" value="InterPro"/>
</dbReference>
<dbReference type="Gene3D" id="3.40.50.510">
    <property type="entry name" value="Phosphotransferase system, mannose-type IIA component"/>
    <property type="match status" value="1"/>
</dbReference>
<dbReference type="InterPro" id="IPR036662">
    <property type="entry name" value="PTS_EIIA_man-typ_sf"/>
</dbReference>
<dbReference type="InterPro" id="IPR051471">
    <property type="entry name" value="Bacterial_PTS_sugar_comp"/>
</dbReference>
<reference evidence="3" key="1">
    <citation type="submission" date="2019-11" db="EMBL/GenBank/DDBJ databases">
        <authorList>
            <person name="Feng L."/>
        </authorList>
    </citation>
    <scope>NUCLEOTIDE SEQUENCE</scope>
    <source>
        <strain evidence="3">CTertiumLFYP3</strain>
    </source>
</reference>
<dbReference type="PROSITE" id="PS51096">
    <property type="entry name" value="PTS_EIIA_TYPE_4"/>
    <property type="match status" value="1"/>
</dbReference>
<sequence length="140" mass="15828">MLKILIATHSRFASGIKDTAEFIVGKQKYLHSINCYVDGVDLKKEIEGFFDNVIDGDIVVLMTDLMVGSVNQQLIKYMNRPKTYLITGFNLPLLLEIVMSDESMIDESAIEEMINASKEQIILVNKFSELNMCIGEDEDD</sequence>
<dbReference type="AlphaFoldDB" id="A0A6N3G3N9"/>
<evidence type="ECO:0000256" key="1">
    <source>
        <dbReference type="ARBA" id="ARBA00022679"/>
    </source>
</evidence>
<organism evidence="3">
    <name type="scientific">Clostridium tertium</name>
    <dbReference type="NCBI Taxonomy" id="1559"/>
    <lineage>
        <taxon>Bacteria</taxon>
        <taxon>Bacillati</taxon>
        <taxon>Bacillota</taxon>
        <taxon>Clostridia</taxon>
        <taxon>Eubacteriales</taxon>
        <taxon>Clostridiaceae</taxon>
        <taxon>Clostridium</taxon>
    </lineage>
</organism>
<evidence type="ECO:0000313" key="3">
    <source>
        <dbReference type="EMBL" id="VYU58726.1"/>
    </source>
</evidence>
<feature type="domain" description="PTS EIIA type-4" evidence="2">
    <location>
        <begin position="1"/>
        <end position="121"/>
    </location>
</feature>